<dbReference type="AlphaFoldDB" id="A0A2P2KUA0"/>
<organism evidence="1">
    <name type="scientific">Rhizophora mucronata</name>
    <name type="common">Asiatic mangrove</name>
    <dbReference type="NCBI Taxonomy" id="61149"/>
    <lineage>
        <taxon>Eukaryota</taxon>
        <taxon>Viridiplantae</taxon>
        <taxon>Streptophyta</taxon>
        <taxon>Embryophyta</taxon>
        <taxon>Tracheophyta</taxon>
        <taxon>Spermatophyta</taxon>
        <taxon>Magnoliopsida</taxon>
        <taxon>eudicotyledons</taxon>
        <taxon>Gunneridae</taxon>
        <taxon>Pentapetalae</taxon>
        <taxon>rosids</taxon>
        <taxon>fabids</taxon>
        <taxon>Malpighiales</taxon>
        <taxon>Rhizophoraceae</taxon>
        <taxon>Rhizophora</taxon>
    </lineage>
</organism>
<accession>A0A2P2KUA0</accession>
<name>A0A2P2KUA0_RHIMU</name>
<protein>
    <submittedName>
        <fullName evidence="1">Uncharacterized protein</fullName>
    </submittedName>
</protein>
<dbReference type="EMBL" id="GGEC01028818">
    <property type="protein sequence ID" value="MBX09302.1"/>
    <property type="molecule type" value="Transcribed_RNA"/>
</dbReference>
<reference evidence="1" key="1">
    <citation type="submission" date="2018-02" db="EMBL/GenBank/DDBJ databases">
        <title>Rhizophora mucronata_Transcriptome.</title>
        <authorList>
            <person name="Meera S.P."/>
            <person name="Sreeshan A."/>
            <person name="Augustine A."/>
        </authorList>
    </citation>
    <scope>NUCLEOTIDE SEQUENCE</scope>
    <source>
        <tissue evidence="1">Leaf</tissue>
    </source>
</reference>
<sequence length="108" mass="11785">MASTSAVAACISNLNGVGDRRKPLPSSFPPGNLNMNPNIVGKQFLSWPSHQISEHGDRTVRVSGLFGGKKENSEKGDDTPSKVNHTNLFITVNMNVVDWMYFLVIKVA</sequence>
<proteinExistence type="predicted"/>
<evidence type="ECO:0000313" key="1">
    <source>
        <dbReference type="EMBL" id="MBX09302.1"/>
    </source>
</evidence>